<organism evidence="1 2">
    <name type="scientific">Saccharopolyspora shandongensis</name>
    <dbReference type="NCBI Taxonomy" id="418495"/>
    <lineage>
        <taxon>Bacteria</taxon>
        <taxon>Bacillati</taxon>
        <taxon>Actinomycetota</taxon>
        <taxon>Actinomycetes</taxon>
        <taxon>Pseudonocardiales</taxon>
        <taxon>Pseudonocardiaceae</taxon>
        <taxon>Saccharopolyspora</taxon>
    </lineage>
</organism>
<dbReference type="OrthoDB" id="3668248at2"/>
<name>A0A1H2YEB6_9PSEU</name>
<proteinExistence type="predicted"/>
<accession>A0A1H2YEB6</accession>
<dbReference type="AlphaFoldDB" id="A0A1H2YEB6"/>
<keyword evidence="2" id="KW-1185">Reference proteome</keyword>
<reference evidence="2" key="1">
    <citation type="submission" date="2016-10" db="EMBL/GenBank/DDBJ databases">
        <authorList>
            <person name="Varghese N."/>
            <person name="Submissions S."/>
        </authorList>
    </citation>
    <scope>NUCLEOTIDE SEQUENCE [LARGE SCALE GENOMIC DNA]</scope>
    <source>
        <strain evidence="2">CGMCC 4.3530</strain>
    </source>
</reference>
<dbReference type="Proteomes" id="UP000199529">
    <property type="component" value="Unassembled WGS sequence"/>
</dbReference>
<dbReference type="RefSeq" id="WP_093263782.1">
    <property type="nucleotide sequence ID" value="NZ_FNOK01000007.1"/>
</dbReference>
<protein>
    <recommendedName>
        <fullName evidence="3">CdiI immunity protein domain-containing protein</fullName>
    </recommendedName>
</protein>
<dbReference type="EMBL" id="FNOK01000007">
    <property type="protein sequence ID" value="SDX03400.1"/>
    <property type="molecule type" value="Genomic_DNA"/>
</dbReference>
<gene>
    <name evidence="1" type="ORF">SAMN05216215_10076</name>
</gene>
<sequence>MYPTWLTADLVFPDGNLVEHLTAATELVPEPLLDDSGQAVEIAECIDDGYNHLWMNALHFVGHWADEAGRADELPTEFWLRVAQAAHAMEFPEFVPYCHGKAKGLPHQDPGDLMAAFSTMPSVVEVSGELRELCLAAAEHLLADDPATARMLDEIDLDALAAHLRNGVYDRLGEHLSELFSDAFDDLFALVTSPEFPAERARHAWAVIGPNPFRVVLGDGMFPSTEAEPWWRAV</sequence>
<evidence type="ECO:0000313" key="2">
    <source>
        <dbReference type="Proteomes" id="UP000199529"/>
    </source>
</evidence>
<evidence type="ECO:0000313" key="1">
    <source>
        <dbReference type="EMBL" id="SDX03400.1"/>
    </source>
</evidence>
<evidence type="ECO:0008006" key="3">
    <source>
        <dbReference type="Google" id="ProtNLM"/>
    </source>
</evidence>